<dbReference type="AlphaFoldDB" id="A0A2H1GQ07"/>
<dbReference type="EMBL" id="LT854259">
    <property type="protein sequence ID" value="SMR55664.1"/>
    <property type="molecule type" value="Genomic_DNA"/>
</dbReference>
<reference evidence="2" key="1">
    <citation type="submission" date="2017-05" db="EMBL/GenBank/DDBJ databases">
        <authorList>
            <person name="Song R."/>
            <person name="Chenine A.L."/>
            <person name="Ruprecht R.M."/>
        </authorList>
    </citation>
    <scope>NUCLEOTIDE SEQUENCE [LARGE SCALE GENOMIC DNA]</scope>
</reference>
<evidence type="ECO:0000313" key="2">
    <source>
        <dbReference type="Proteomes" id="UP000245764"/>
    </source>
</evidence>
<protein>
    <submittedName>
        <fullName evidence="1">Uncharacterized protein</fullName>
    </submittedName>
</protein>
<proteinExistence type="predicted"/>
<dbReference type="Proteomes" id="UP000245764">
    <property type="component" value="Chromosome 7"/>
</dbReference>
<sequence>MKAAGNTNVRLTLPAKFKLVACFASSNWLSASRFILQITATVTMADDTGDAYPFRKETTKKGPAPLREISMDQIAAPSLHYYSPRRRSHQQFTCPKNTIAIGEMAVTASPIYSRRFLPLQSTRLRPAHDCGVGSLRVSDAFGEFVTGEMEDSAPTRFPANMFLTNPPVTELILYLSMTEASARDQAECGPGEMVERGYCSFYKNGLHRHCEFDDPFHCGHDYRRVIRRKSGLKVADLAGFLSRQFDLMVDGDVPIYQATNCLAILPDGLEVLKEAMMVQDAEEPDEEIANEDGNGEEARVSRPSAVKMVAQEEVSDFFSRNVVWATKNEC</sequence>
<name>A0A2H1GQ07_ZYMTR</name>
<gene>
    <name evidence="1" type="ORF">ZT1E4_G8012</name>
</gene>
<organism evidence="1 2">
    <name type="scientific">Zymoseptoria tritici ST99CH_1E4</name>
    <dbReference type="NCBI Taxonomy" id="1276532"/>
    <lineage>
        <taxon>Eukaryota</taxon>
        <taxon>Fungi</taxon>
        <taxon>Dikarya</taxon>
        <taxon>Ascomycota</taxon>
        <taxon>Pezizomycotina</taxon>
        <taxon>Dothideomycetes</taxon>
        <taxon>Dothideomycetidae</taxon>
        <taxon>Mycosphaerellales</taxon>
        <taxon>Mycosphaerellaceae</taxon>
        <taxon>Zymoseptoria</taxon>
    </lineage>
</organism>
<evidence type="ECO:0000313" key="1">
    <source>
        <dbReference type="EMBL" id="SMR55664.1"/>
    </source>
</evidence>
<accession>A0A2H1GQ07</accession>